<evidence type="ECO:0000313" key="9">
    <source>
        <dbReference type="Proteomes" id="UP000053342"/>
    </source>
</evidence>
<dbReference type="GO" id="GO:0020037">
    <property type="term" value="F:heme binding"/>
    <property type="evidence" value="ECO:0007669"/>
    <property type="project" value="InterPro"/>
</dbReference>
<keyword evidence="4 7" id="KW-0560">Oxidoreductase</keyword>
<dbReference type="PROSITE" id="PS00086">
    <property type="entry name" value="CYTOCHROME_P450"/>
    <property type="match status" value="1"/>
</dbReference>
<name>A0A0D2BRH8_9EURO</name>
<dbReference type="PRINTS" id="PR00385">
    <property type="entry name" value="P450"/>
</dbReference>
<dbReference type="STRING" id="215243.A0A0D2BRH8"/>
<dbReference type="EMBL" id="KN847339">
    <property type="protein sequence ID" value="KIW40047.1"/>
    <property type="molecule type" value="Genomic_DNA"/>
</dbReference>
<dbReference type="SUPFAM" id="SSF48264">
    <property type="entry name" value="Cytochrome P450"/>
    <property type="match status" value="1"/>
</dbReference>
<evidence type="ECO:0000313" key="8">
    <source>
        <dbReference type="EMBL" id="KIW40047.1"/>
    </source>
</evidence>
<feature type="binding site" description="axial binding residue" evidence="6">
    <location>
        <position position="458"/>
    </location>
    <ligand>
        <name>heme</name>
        <dbReference type="ChEBI" id="CHEBI:30413"/>
    </ligand>
    <ligandPart>
        <name>Fe</name>
        <dbReference type="ChEBI" id="CHEBI:18248"/>
    </ligandPart>
</feature>
<dbReference type="RefSeq" id="XP_016260263.1">
    <property type="nucleotide sequence ID" value="XM_016409955.1"/>
</dbReference>
<evidence type="ECO:0000256" key="2">
    <source>
        <dbReference type="ARBA" id="ARBA00010617"/>
    </source>
</evidence>
<gene>
    <name evidence="8" type="ORF">PV06_08602</name>
</gene>
<keyword evidence="9" id="KW-1185">Reference proteome</keyword>
<dbReference type="GO" id="GO:0005506">
    <property type="term" value="F:iron ion binding"/>
    <property type="evidence" value="ECO:0007669"/>
    <property type="project" value="InterPro"/>
</dbReference>
<dbReference type="PANTHER" id="PTHR24305">
    <property type="entry name" value="CYTOCHROME P450"/>
    <property type="match status" value="1"/>
</dbReference>
<comment type="cofactor">
    <cofactor evidence="1 6">
        <name>heme</name>
        <dbReference type="ChEBI" id="CHEBI:30413"/>
    </cofactor>
</comment>
<accession>A0A0D2BRH8</accession>
<keyword evidence="5 6" id="KW-0408">Iron</keyword>
<dbReference type="PRINTS" id="PR00463">
    <property type="entry name" value="EP450I"/>
</dbReference>
<dbReference type="InterPro" id="IPR017972">
    <property type="entry name" value="Cyt_P450_CS"/>
</dbReference>
<dbReference type="OrthoDB" id="3934656at2759"/>
<dbReference type="Pfam" id="PF00067">
    <property type="entry name" value="p450"/>
    <property type="match status" value="1"/>
</dbReference>
<dbReference type="InterPro" id="IPR050121">
    <property type="entry name" value="Cytochrome_P450_monoxygenase"/>
</dbReference>
<evidence type="ECO:0000256" key="4">
    <source>
        <dbReference type="ARBA" id="ARBA00023002"/>
    </source>
</evidence>
<evidence type="ECO:0008006" key="10">
    <source>
        <dbReference type="Google" id="ProtNLM"/>
    </source>
</evidence>
<comment type="similarity">
    <text evidence="2 7">Belongs to the cytochrome P450 family.</text>
</comment>
<evidence type="ECO:0000256" key="7">
    <source>
        <dbReference type="RuleBase" id="RU000461"/>
    </source>
</evidence>
<dbReference type="CDD" id="cd11060">
    <property type="entry name" value="CYP57A1-like"/>
    <property type="match status" value="1"/>
</dbReference>
<evidence type="ECO:0000256" key="3">
    <source>
        <dbReference type="ARBA" id="ARBA00022723"/>
    </source>
</evidence>
<dbReference type="GO" id="GO:0016705">
    <property type="term" value="F:oxidoreductase activity, acting on paired donors, with incorporation or reduction of molecular oxygen"/>
    <property type="evidence" value="ECO:0007669"/>
    <property type="project" value="InterPro"/>
</dbReference>
<organism evidence="8 9">
    <name type="scientific">Exophiala oligosperma</name>
    <dbReference type="NCBI Taxonomy" id="215243"/>
    <lineage>
        <taxon>Eukaryota</taxon>
        <taxon>Fungi</taxon>
        <taxon>Dikarya</taxon>
        <taxon>Ascomycota</taxon>
        <taxon>Pezizomycotina</taxon>
        <taxon>Eurotiomycetes</taxon>
        <taxon>Chaetothyriomycetidae</taxon>
        <taxon>Chaetothyriales</taxon>
        <taxon>Herpotrichiellaceae</taxon>
        <taxon>Exophiala</taxon>
    </lineage>
</organism>
<dbReference type="AlphaFoldDB" id="A0A0D2BRH8"/>
<dbReference type="VEuPathDB" id="FungiDB:PV06_08602"/>
<keyword evidence="6 7" id="KW-0349">Heme</keyword>
<dbReference type="InterPro" id="IPR002401">
    <property type="entry name" value="Cyt_P450_E_grp-I"/>
</dbReference>
<keyword evidence="7" id="KW-0503">Monooxygenase</keyword>
<proteinExistence type="inferred from homology"/>
<evidence type="ECO:0000256" key="5">
    <source>
        <dbReference type="ARBA" id="ARBA00023004"/>
    </source>
</evidence>
<dbReference type="InterPro" id="IPR001128">
    <property type="entry name" value="Cyt_P450"/>
</dbReference>
<dbReference type="PANTHER" id="PTHR24305:SF232">
    <property type="entry name" value="P450, PUTATIVE (EUROFUNG)-RELATED"/>
    <property type="match status" value="1"/>
</dbReference>
<sequence length="513" mass="58636">MFFGLFSKDSGIVGDRSNPMDLLSSTSLRYLIALFVGSLIVRSIKRRYLTALRTVPGPFAASVTRAWRIKEVYYGHIEQTELKLHELHGPLVRTGPNEVITNDLNAVDLLYSIGSKFPKTDFYRLFGFPDVYGVHQFSALPNMLHKKLVRYTAGAFSMTSIVELEPFVDSSVEFFIHRIKDIGSNSTPMNMAEWFQWYAFDVIGELTFSSRYGFMEQARDVADSTKIIDKFQAYVSFVGQAFSYHWMLLGNPILSLFMKPPSGIIGDMAIREIQARQGRSTDRRDMLSRFLKEHEKHPNDFTMSDVYRAGAMTIGGGSDTTGIALTATFYHLLRYPEAYKRLRAEIDQAILDNKLSKPAKLRETQSLTYLQAVIKEGMRIHPSVAFILPRHVPEGGCTIAGKYLPAGTRVGMNPYVVHRNKEIFGEDADIFRPERWFEREEKTMNRYMLQFGQGSRICAGRHISIMEMNKALVELIRNFDIELADPNFELNTMTRWFLKPDALPCIFKPRSLL</sequence>
<protein>
    <recommendedName>
        <fullName evidence="10">Cytochrome P450</fullName>
    </recommendedName>
</protein>
<dbReference type="GeneID" id="27360676"/>
<keyword evidence="3 6" id="KW-0479">Metal-binding</keyword>
<dbReference type="GO" id="GO:0004497">
    <property type="term" value="F:monooxygenase activity"/>
    <property type="evidence" value="ECO:0007669"/>
    <property type="project" value="UniProtKB-KW"/>
</dbReference>
<dbReference type="Gene3D" id="1.10.630.10">
    <property type="entry name" value="Cytochrome P450"/>
    <property type="match status" value="1"/>
</dbReference>
<reference evidence="8 9" key="1">
    <citation type="submission" date="2015-01" db="EMBL/GenBank/DDBJ databases">
        <title>The Genome Sequence of Exophiala oligosperma CBS72588.</title>
        <authorList>
            <consortium name="The Broad Institute Genomics Platform"/>
            <person name="Cuomo C."/>
            <person name="de Hoog S."/>
            <person name="Gorbushina A."/>
            <person name="Stielow B."/>
            <person name="Teixiera M."/>
            <person name="Abouelleil A."/>
            <person name="Chapman S.B."/>
            <person name="Priest M."/>
            <person name="Young S.K."/>
            <person name="Wortman J."/>
            <person name="Nusbaum C."/>
            <person name="Birren B."/>
        </authorList>
    </citation>
    <scope>NUCLEOTIDE SEQUENCE [LARGE SCALE GENOMIC DNA]</scope>
    <source>
        <strain evidence="8 9">CBS 72588</strain>
    </source>
</reference>
<evidence type="ECO:0000256" key="6">
    <source>
        <dbReference type="PIRSR" id="PIRSR602401-1"/>
    </source>
</evidence>
<evidence type="ECO:0000256" key="1">
    <source>
        <dbReference type="ARBA" id="ARBA00001971"/>
    </source>
</evidence>
<dbReference type="InterPro" id="IPR036396">
    <property type="entry name" value="Cyt_P450_sf"/>
</dbReference>
<dbReference type="HOGENOM" id="CLU_001570_14_0_1"/>
<dbReference type="Proteomes" id="UP000053342">
    <property type="component" value="Unassembled WGS sequence"/>
</dbReference>